<dbReference type="OrthoDB" id="2151789at2759"/>
<keyword evidence="5" id="KW-0732">Signal</keyword>
<dbReference type="GO" id="GO:0071949">
    <property type="term" value="F:FAD binding"/>
    <property type="evidence" value="ECO:0007669"/>
    <property type="project" value="InterPro"/>
</dbReference>
<comment type="similarity">
    <text evidence="1">Belongs to the oxygen-dependent FAD-linked oxidoreductase family.</text>
</comment>
<organism evidence="7 8">
    <name type="scientific">Stemphylium lycopersici</name>
    <name type="common">Tomato gray leaf spot disease fungus</name>
    <name type="synonym">Thyrospora lycopersici</name>
    <dbReference type="NCBI Taxonomy" id="183478"/>
    <lineage>
        <taxon>Eukaryota</taxon>
        <taxon>Fungi</taxon>
        <taxon>Dikarya</taxon>
        <taxon>Ascomycota</taxon>
        <taxon>Pezizomycotina</taxon>
        <taxon>Dothideomycetes</taxon>
        <taxon>Pleosporomycetidae</taxon>
        <taxon>Pleosporales</taxon>
        <taxon>Pleosporineae</taxon>
        <taxon>Pleosporaceae</taxon>
        <taxon>Stemphylium</taxon>
    </lineage>
</organism>
<dbReference type="InterPro" id="IPR006094">
    <property type="entry name" value="Oxid_FAD_bind_N"/>
</dbReference>
<keyword evidence="4" id="KW-0560">Oxidoreductase</keyword>
<keyword evidence="2" id="KW-0285">Flavoprotein</keyword>
<sequence>MVIFASIAALLFSVPLIAANEAKTLFGGEKVACSKLKHRYPGSTFEPGTPGYAYETQELYSTPACVFVPQNAQQVSYAVTTMTLTRSKFAMRGGGHMPIPGYNGVDDSGVLLSSSNLTALSLSSDQSVVSVGPGNRWRDVYAYLKPSGLAAVGGRVGHVGVPGLLLGGGISFFSSEYGFASDNVAMYQCVLASGRIVEATATNSYSDLFWALRGGGNSFCIVTRFDLRPVKGSDVHVGIAQFDQSQAKGYLDGVYNFGEYGGPSDPKSAIIPTILTLPSANMTIYAAAKFYNSRTDNSQAFENFTAPKLTPVADSYALQPLSDYIAATDALQPLGLRQAFRTMSSIVDRGAVQLIHDTFNSGVYSKLSKVPNLQASITFQPVTKDFLSHSAKTGGNPQGIDISKAPFFWMVENFTWGTAEDDATVHAAADQITAEINSMLSARSFNAQYLYMNDAGKGQPIFQSYPAANVLKLKSIRTKYDPLKVYTNLMPGGWKVAEA</sequence>
<evidence type="ECO:0000256" key="1">
    <source>
        <dbReference type="ARBA" id="ARBA00005466"/>
    </source>
</evidence>
<dbReference type="PANTHER" id="PTHR42973">
    <property type="entry name" value="BINDING OXIDOREDUCTASE, PUTATIVE (AFU_ORTHOLOGUE AFUA_1G17690)-RELATED"/>
    <property type="match status" value="1"/>
</dbReference>
<dbReference type="GO" id="GO:0016491">
    <property type="term" value="F:oxidoreductase activity"/>
    <property type="evidence" value="ECO:0007669"/>
    <property type="project" value="UniProtKB-KW"/>
</dbReference>
<dbReference type="SUPFAM" id="SSF56176">
    <property type="entry name" value="FAD-binding/transporter-associated domain-like"/>
    <property type="match status" value="1"/>
</dbReference>
<dbReference type="InterPro" id="IPR016166">
    <property type="entry name" value="FAD-bd_PCMH"/>
</dbReference>
<evidence type="ECO:0000256" key="5">
    <source>
        <dbReference type="SAM" id="SignalP"/>
    </source>
</evidence>
<evidence type="ECO:0000256" key="4">
    <source>
        <dbReference type="ARBA" id="ARBA00023002"/>
    </source>
</evidence>
<dbReference type="EMBL" id="QGDH01000091">
    <property type="protein sequence ID" value="RAR08071.1"/>
    <property type="molecule type" value="Genomic_DNA"/>
</dbReference>
<comment type="caution">
    <text evidence="7">The sequence shown here is derived from an EMBL/GenBank/DDBJ whole genome shotgun (WGS) entry which is preliminary data.</text>
</comment>
<evidence type="ECO:0000313" key="7">
    <source>
        <dbReference type="EMBL" id="RAR08071.1"/>
    </source>
</evidence>
<dbReference type="Proteomes" id="UP000249619">
    <property type="component" value="Unassembled WGS sequence"/>
</dbReference>
<dbReference type="InterPro" id="IPR050416">
    <property type="entry name" value="FAD-linked_Oxidoreductase"/>
</dbReference>
<name>A0A364MZL7_STELY</name>
<gene>
    <name evidence="7" type="ORF">DDE83_006171</name>
</gene>
<evidence type="ECO:0000259" key="6">
    <source>
        <dbReference type="PROSITE" id="PS51387"/>
    </source>
</evidence>
<dbReference type="Gene3D" id="3.30.465.10">
    <property type="match status" value="1"/>
</dbReference>
<evidence type="ECO:0000256" key="2">
    <source>
        <dbReference type="ARBA" id="ARBA00022630"/>
    </source>
</evidence>
<reference evidence="8" key="1">
    <citation type="submission" date="2018-05" db="EMBL/GenBank/DDBJ databases">
        <title>Draft genome sequence of Stemphylium lycopersici strain CIDEFI 213.</title>
        <authorList>
            <person name="Medina R."/>
            <person name="Franco M.E.E."/>
            <person name="Lucentini C.G."/>
            <person name="Saparrat M.C.N."/>
            <person name="Balatti P.A."/>
        </authorList>
    </citation>
    <scope>NUCLEOTIDE SEQUENCE [LARGE SCALE GENOMIC DNA]</scope>
    <source>
        <strain evidence="8">CIDEFI 213</strain>
    </source>
</reference>
<dbReference type="STRING" id="183478.A0A364MZL7"/>
<dbReference type="PANTHER" id="PTHR42973:SF54">
    <property type="entry name" value="FAD-BINDING PCMH-TYPE DOMAIN-CONTAINING PROTEIN"/>
    <property type="match status" value="1"/>
</dbReference>
<dbReference type="InterPro" id="IPR036318">
    <property type="entry name" value="FAD-bd_PCMH-like_sf"/>
</dbReference>
<protein>
    <submittedName>
        <fullName evidence="7">FAD-binding domain-containing protein</fullName>
    </submittedName>
</protein>
<feature type="chain" id="PRO_5016612769" evidence="5">
    <location>
        <begin position="20"/>
        <end position="499"/>
    </location>
</feature>
<feature type="signal peptide" evidence="5">
    <location>
        <begin position="1"/>
        <end position="19"/>
    </location>
</feature>
<evidence type="ECO:0000313" key="8">
    <source>
        <dbReference type="Proteomes" id="UP000249619"/>
    </source>
</evidence>
<proteinExistence type="inferred from homology"/>
<accession>A0A364MZL7</accession>
<dbReference type="Pfam" id="PF01565">
    <property type="entry name" value="FAD_binding_4"/>
    <property type="match status" value="1"/>
</dbReference>
<dbReference type="AlphaFoldDB" id="A0A364MZL7"/>
<evidence type="ECO:0000256" key="3">
    <source>
        <dbReference type="ARBA" id="ARBA00022827"/>
    </source>
</evidence>
<dbReference type="InterPro" id="IPR016169">
    <property type="entry name" value="FAD-bd_PCMH_sub2"/>
</dbReference>
<keyword evidence="3" id="KW-0274">FAD</keyword>
<feature type="domain" description="FAD-binding PCMH-type" evidence="6">
    <location>
        <begin position="59"/>
        <end position="232"/>
    </location>
</feature>
<dbReference type="PROSITE" id="PS51387">
    <property type="entry name" value="FAD_PCMH"/>
    <property type="match status" value="1"/>
</dbReference>
<keyword evidence="8" id="KW-1185">Reference proteome</keyword>